<dbReference type="RefSeq" id="WP_146357971.1">
    <property type="nucleotide sequence ID" value="NZ_VOIR01000018.1"/>
</dbReference>
<evidence type="ECO:0000313" key="3">
    <source>
        <dbReference type="Proteomes" id="UP000323221"/>
    </source>
</evidence>
<reference evidence="2 3" key="1">
    <citation type="submission" date="2019-08" db="EMBL/GenBank/DDBJ databases">
        <title>Agrococcus lahaulensis sp. nov., isolated from a cold desert of the Indian Himalayas.</title>
        <authorList>
            <person name="Qu J.H."/>
        </authorList>
    </citation>
    <scope>NUCLEOTIDE SEQUENCE [LARGE SCALE GENOMIC DNA]</scope>
    <source>
        <strain evidence="2 3">NS18</strain>
    </source>
</reference>
<evidence type="ECO:0000313" key="2">
    <source>
        <dbReference type="EMBL" id="KAA6430519.1"/>
    </source>
</evidence>
<keyword evidence="3" id="KW-1185">Reference proteome</keyword>
<name>A0A5M8Q3V0_9MICO</name>
<gene>
    <name evidence="2" type="ORF">FQ330_12380</name>
</gene>
<feature type="region of interest" description="Disordered" evidence="1">
    <location>
        <begin position="43"/>
        <end position="79"/>
    </location>
</feature>
<protein>
    <submittedName>
        <fullName evidence="2">Uncharacterized protein</fullName>
    </submittedName>
</protein>
<accession>A0A5M8Q3V0</accession>
<evidence type="ECO:0000256" key="1">
    <source>
        <dbReference type="SAM" id="MobiDB-lite"/>
    </source>
</evidence>
<sequence>MPIPPWLALVLREAPHLAKQYGPAALAWARQHPELVRDLVAQARTRPRQDDERTDATATASASAEAPSGTARVDDGGAADVGATIGTLREHVAYLHASADDAAERRRAEAWDAKLDRLERVHALVGAGGSATERRQLESHVERLRAEVVAAFLVERIEDAGGPSPSDADH</sequence>
<comment type="caution">
    <text evidence="2">The sequence shown here is derived from an EMBL/GenBank/DDBJ whole genome shotgun (WGS) entry which is preliminary data.</text>
</comment>
<proteinExistence type="predicted"/>
<feature type="compositionally biased region" description="Low complexity" evidence="1">
    <location>
        <begin position="56"/>
        <end position="71"/>
    </location>
</feature>
<dbReference type="AlphaFoldDB" id="A0A5M8Q3V0"/>
<dbReference type="Proteomes" id="UP000323221">
    <property type="component" value="Unassembled WGS sequence"/>
</dbReference>
<dbReference type="EMBL" id="VOIR01000018">
    <property type="protein sequence ID" value="KAA6430519.1"/>
    <property type="molecule type" value="Genomic_DNA"/>
</dbReference>
<organism evidence="2 3">
    <name type="scientific">Agrococcus sediminis</name>
    <dbReference type="NCBI Taxonomy" id="2599924"/>
    <lineage>
        <taxon>Bacteria</taxon>
        <taxon>Bacillati</taxon>
        <taxon>Actinomycetota</taxon>
        <taxon>Actinomycetes</taxon>
        <taxon>Micrococcales</taxon>
        <taxon>Microbacteriaceae</taxon>
        <taxon>Agrococcus</taxon>
    </lineage>
</organism>